<sequence length="58" mass="6470">MSGRAQPNHCPYCGDDNLWPHLPAEDAEAPGASWECRSCLRKFDVKYHGMIARPGGNR</sequence>
<accession>A0ABW1QUJ4</accession>
<evidence type="ECO:0000313" key="2">
    <source>
        <dbReference type="Proteomes" id="UP001596098"/>
    </source>
</evidence>
<dbReference type="Proteomes" id="UP001596098">
    <property type="component" value="Unassembled WGS sequence"/>
</dbReference>
<evidence type="ECO:0000313" key="1">
    <source>
        <dbReference type="EMBL" id="MFC6152275.1"/>
    </source>
</evidence>
<comment type="caution">
    <text evidence="1">The sequence shown here is derived from an EMBL/GenBank/DDBJ whole genome shotgun (WGS) entry which is preliminary data.</text>
</comment>
<reference evidence="2" key="1">
    <citation type="journal article" date="2019" name="Int. J. Syst. Evol. Microbiol.">
        <title>The Global Catalogue of Microorganisms (GCM) 10K type strain sequencing project: providing services to taxonomists for standard genome sequencing and annotation.</title>
        <authorList>
            <consortium name="The Broad Institute Genomics Platform"/>
            <consortium name="The Broad Institute Genome Sequencing Center for Infectious Disease"/>
            <person name="Wu L."/>
            <person name="Ma J."/>
        </authorList>
    </citation>
    <scope>NUCLEOTIDE SEQUENCE [LARGE SCALE GENOMIC DNA]</scope>
    <source>
        <strain evidence="2">DFY28</strain>
    </source>
</reference>
<proteinExistence type="predicted"/>
<name>A0ABW1QUJ4_9ACTN</name>
<organism evidence="1 2">
    <name type="scientific">Nocardioides yefusunii</name>
    <dbReference type="NCBI Taxonomy" id="2500546"/>
    <lineage>
        <taxon>Bacteria</taxon>
        <taxon>Bacillati</taxon>
        <taxon>Actinomycetota</taxon>
        <taxon>Actinomycetes</taxon>
        <taxon>Propionibacteriales</taxon>
        <taxon>Nocardioidaceae</taxon>
        <taxon>Nocardioides</taxon>
    </lineage>
</organism>
<dbReference type="EMBL" id="JBHSQI010000001">
    <property type="protein sequence ID" value="MFC6152275.1"/>
    <property type="molecule type" value="Genomic_DNA"/>
</dbReference>
<protein>
    <recommendedName>
        <fullName evidence="3">Insertion element protein</fullName>
    </recommendedName>
</protein>
<gene>
    <name evidence="1" type="ORF">ACFPWU_01140</name>
</gene>
<keyword evidence="2" id="KW-1185">Reference proteome</keyword>
<evidence type="ECO:0008006" key="3">
    <source>
        <dbReference type="Google" id="ProtNLM"/>
    </source>
</evidence>
<dbReference type="RefSeq" id="WP_164878780.1">
    <property type="nucleotide sequence ID" value="NZ_CP034929.1"/>
</dbReference>